<keyword evidence="8 14" id="KW-0472">Membrane</keyword>
<sequence length="150" mass="17019">MDWLIGLLLVIVGAVIGFFAARYYLSSHSDSAQLEAQVAANKEQFDAYRKDVFEHFETARQLAEDLNDTQTKLNAFLSDSQQLLQQEKEWQQPLPFFSADTIRQLRAAKALDNDQSHPDRPGDAAPRDYSEGGSSGLFRNDEDYSSRDRN</sequence>
<evidence type="ECO:0000256" key="3">
    <source>
        <dbReference type="ARBA" id="ARBA00022519"/>
    </source>
</evidence>
<dbReference type="PANTHER" id="PTHR39579">
    <property type="entry name" value="INNER MEMBRANE PROTEIN YHCB"/>
    <property type="match status" value="1"/>
</dbReference>
<comment type="subcellular location">
    <subcellularLocation>
        <location evidence="1">Cell inner membrane</location>
        <topology evidence="1">Single-pass membrane protein</topology>
    </subcellularLocation>
</comment>
<keyword evidence="16" id="KW-1185">Reference proteome</keyword>
<feature type="compositionally biased region" description="Basic and acidic residues" evidence="13">
    <location>
        <begin position="139"/>
        <end position="150"/>
    </location>
</feature>
<evidence type="ECO:0000313" key="15">
    <source>
        <dbReference type="EMBL" id="RUO34039.1"/>
    </source>
</evidence>
<keyword evidence="2" id="KW-1003">Cell membrane</keyword>
<dbReference type="Proteomes" id="UP000287823">
    <property type="component" value="Unassembled WGS sequence"/>
</dbReference>
<keyword evidence="5 14" id="KW-0812">Transmembrane</keyword>
<evidence type="ECO:0000256" key="13">
    <source>
        <dbReference type="SAM" id="MobiDB-lite"/>
    </source>
</evidence>
<dbReference type="PANTHER" id="PTHR39579:SF1">
    <property type="entry name" value="INNER MEMBRANE PROTEIN YHCB"/>
    <property type="match status" value="1"/>
</dbReference>
<evidence type="ECO:0000256" key="6">
    <source>
        <dbReference type="ARBA" id="ARBA00022960"/>
    </source>
</evidence>
<dbReference type="GO" id="GO:0005886">
    <property type="term" value="C:plasma membrane"/>
    <property type="evidence" value="ECO:0007669"/>
    <property type="project" value="UniProtKB-SubCell"/>
</dbReference>
<evidence type="ECO:0000256" key="14">
    <source>
        <dbReference type="SAM" id="Phobius"/>
    </source>
</evidence>
<feature type="compositionally biased region" description="Basic and acidic residues" evidence="13">
    <location>
        <begin position="109"/>
        <end position="130"/>
    </location>
</feature>
<dbReference type="EMBL" id="PIPO01000002">
    <property type="protein sequence ID" value="RUO34039.1"/>
    <property type="molecule type" value="Genomic_DNA"/>
</dbReference>
<dbReference type="RefSeq" id="WP_126798578.1">
    <property type="nucleotide sequence ID" value="NZ_PIPO01000002.1"/>
</dbReference>
<comment type="caution">
    <text evidence="15">The sequence shown here is derived from an EMBL/GenBank/DDBJ whole genome shotgun (WGS) entry which is preliminary data.</text>
</comment>
<dbReference type="Pfam" id="PF06295">
    <property type="entry name" value="ZapG-like"/>
    <property type="match status" value="1"/>
</dbReference>
<feature type="region of interest" description="Disordered" evidence="13">
    <location>
        <begin position="109"/>
        <end position="150"/>
    </location>
</feature>
<name>A0A432WK23_9GAMM</name>
<evidence type="ECO:0000256" key="7">
    <source>
        <dbReference type="ARBA" id="ARBA00022989"/>
    </source>
</evidence>
<evidence type="ECO:0000256" key="8">
    <source>
        <dbReference type="ARBA" id="ARBA00023136"/>
    </source>
</evidence>
<evidence type="ECO:0000256" key="1">
    <source>
        <dbReference type="ARBA" id="ARBA00004377"/>
    </source>
</evidence>
<keyword evidence="7 14" id="KW-1133">Transmembrane helix</keyword>
<keyword evidence="4" id="KW-0132">Cell division</keyword>
<evidence type="ECO:0000256" key="4">
    <source>
        <dbReference type="ARBA" id="ARBA00022618"/>
    </source>
</evidence>
<evidence type="ECO:0000256" key="9">
    <source>
        <dbReference type="ARBA" id="ARBA00023306"/>
    </source>
</evidence>
<evidence type="ECO:0000256" key="11">
    <source>
        <dbReference type="ARBA" id="ARBA00035703"/>
    </source>
</evidence>
<evidence type="ECO:0000256" key="5">
    <source>
        <dbReference type="ARBA" id="ARBA00022692"/>
    </source>
</evidence>
<gene>
    <name evidence="15" type="ORF">CWE14_06225</name>
</gene>
<evidence type="ECO:0000256" key="10">
    <source>
        <dbReference type="ARBA" id="ARBA00035657"/>
    </source>
</evidence>
<keyword evidence="3" id="KW-0997">Cell inner membrane</keyword>
<keyword evidence="9" id="KW-0131">Cell cycle</keyword>
<dbReference type="GO" id="GO:0051301">
    <property type="term" value="P:cell division"/>
    <property type="evidence" value="ECO:0007669"/>
    <property type="project" value="UniProtKB-KW"/>
</dbReference>
<feature type="transmembrane region" description="Helical" evidence="14">
    <location>
        <begin position="6"/>
        <end position="25"/>
    </location>
</feature>
<organism evidence="15 16">
    <name type="scientific">Aliidiomarina soli</name>
    <dbReference type="NCBI Taxonomy" id="1928574"/>
    <lineage>
        <taxon>Bacteria</taxon>
        <taxon>Pseudomonadati</taxon>
        <taxon>Pseudomonadota</taxon>
        <taxon>Gammaproteobacteria</taxon>
        <taxon>Alteromonadales</taxon>
        <taxon>Idiomarinaceae</taxon>
        <taxon>Aliidiomarina</taxon>
    </lineage>
</organism>
<evidence type="ECO:0000256" key="2">
    <source>
        <dbReference type="ARBA" id="ARBA00022475"/>
    </source>
</evidence>
<accession>A0A432WK23</accession>
<evidence type="ECO:0000313" key="16">
    <source>
        <dbReference type="Proteomes" id="UP000287823"/>
    </source>
</evidence>
<protein>
    <recommendedName>
        <fullName evidence="11">Z-ring associated protein G</fullName>
    </recommendedName>
    <alternativeName>
        <fullName evidence="12">Cell division protein ZapG</fullName>
    </alternativeName>
</protein>
<comment type="similarity">
    <text evidence="10">Belongs to the ZapG family.</text>
</comment>
<dbReference type="InterPro" id="IPR009386">
    <property type="entry name" value="ZapG-like"/>
</dbReference>
<reference evidence="15 16" key="1">
    <citation type="journal article" date="2011" name="Front. Microbiol.">
        <title>Genomic signatures of strain selection and enhancement in Bacillus atrophaeus var. globigii, a historical biowarfare simulant.</title>
        <authorList>
            <person name="Gibbons H.S."/>
            <person name="Broomall S.M."/>
            <person name="McNew L.A."/>
            <person name="Daligault H."/>
            <person name="Chapman C."/>
            <person name="Bruce D."/>
            <person name="Karavis M."/>
            <person name="Krepps M."/>
            <person name="McGregor P.A."/>
            <person name="Hong C."/>
            <person name="Park K.H."/>
            <person name="Akmal A."/>
            <person name="Feldman A."/>
            <person name="Lin J.S."/>
            <person name="Chang W.E."/>
            <person name="Higgs B.W."/>
            <person name="Demirev P."/>
            <person name="Lindquist J."/>
            <person name="Liem A."/>
            <person name="Fochler E."/>
            <person name="Read T.D."/>
            <person name="Tapia R."/>
            <person name="Johnson S."/>
            <person name="Bishop-Lilly K.A."/>
            <person name="Detter C."/>
            <person name="Han C."/>
            <person name="Sozhamannan S."/>
            <person name="Rosenzweig C.N."/>
            <person name="Skowronski E.W."/>
        </authorList>
    </citation>
    <scope>NUCLEOTIDE SEQUENCE [LARGE SCALE GENOMIC DNA]</scope>
    <source>
        <strain evidence="15 16">Y4G10-17</strain>
    </source>
</reference>
<keyword evidence="6" id="KW-0133">Cell shape</keyword>
<proteinExistence type="inferred from homology"/>
<evidence type="ECO:0000256" key="12">
    <source>
        <dbReference type="ARBA" id="ARBA00035727"/>
    </source>
</evidence>
<dbReference type="AlphaFoldDB" id="A0A432WK23"/>
<dbReference type="GO" id="GO:0008360">
    <property type="term" value="P:regulation of cell shape"/>
    <property type="evidence" value="ECO:0007669"/>
    <property type="project" value="UniProtKB-KW"/>
</dbReference>